<reference evidence="1" key="1">
    <citation type="journal article" date="2021" name="Infect. Genet. Evol.">
        <title>Novel prophage-like sequences in Mycoplasma anserisalpingitidis.</title>
        <authorList>
            <person name="Kovacs A.B."/>
            <person name="Wehmann E."/>
            <person name="Svab D."/>
            <person name="Beko K."/>
            <person name="Grozner D."/>
            <person name="Mitter A."/>
            <person name="Bali K."/>
            <person name="Morrow C.J."/>
            <person name="Banyai K."/>
            <person name="Gyuranecz M."/>
        </authorList>
    </citation>
    <scope>NUCLEOTIDE SEQUENCE</scope>
    <source>
        <strain evidence="1">MYCAV270</strain>
    </source>
</reference>
<evidence type="ECO:0008006" key="2">
    <source>
        <dbReference type="Google" id="ProtNLM"/>
    </source>
</evidence>
<accession>A0A8F2DF02</accession>
<evidence type="ECO:0000313" key="1">
    <source>
        <dbReference type="EMBL" id="QWS78879.1"/>
    </source>
</evidence>
<organism evidence="1">
    <name type="scientific">Mycoplasma anserisalpingitidis</name>
    <dbReference type="NCBI Taxonomy" id="519450"/>
    <lineage>
        <taxon>Bacteria</taxon>
        <taxon>Bacillati</taxon>
        <taxon>Mycoplasmatota</taxon>
        <taxon>Mollicutes</taxon>
        <taxon>Mycoplasmataceae</taxon>
        <taxon>Mycoplasma</taxon>
    </lineage>
</organism>
<name>A0A8F2DF02_9MOLU</name>
<dbReference type="InterPro" id="IPR045738">
    <property type="entry name" value="DUF6088"/>
</dbReference>
<dbReference type="Pfam" id="PF19570">
    <property type="entry name" value="DUF6088"/>
    <property type="match status" value="1"/>
</dbReference>
<dbReference type="EMBL" id="MT872807">
    <property type="protein sequence ID" value="QWS78879.1"/>
    <property type="molecule type" value="Genomic_DNA"/>
</dbReference>
<sequence>MNYKQLIKDRIDSFHTNYVFIIRDFYDITEYQTIKSTLNRLCKSEYIKRIMNGIYYKPKYFETLDTYNIPCPSKVAEAIARKFNWNIIPTGEASLNILGLSTQVSSEWIYASDGRNVDIKYGNTLIKFKKIPNRDISNKYYLSALIIQALKTLGKENITEIQIEYLNKKFNQAEKQVILEECKTTDAWVYELIKLICIK</sequence>
<protein>
    <recommendedName>
        <fullName evidence="2">Type IV toxin-antitoxin system AbiEi family antitoxin domain-containing protein</fullName>
    </recommendedName>
</protein>
<proteinExistence type="predicted"/>
<dbReference type="AlphaFoldDB" id="A0A8F2DF02"/>